<dbReference type="Proteomes" id="UP000249464">
    <property type="component" value="Unassembled WGS sequence"/>
</dbReference>
<dbReference type="EMBL" id="FQNC01000065">
    <property type="protein sequence ID" value="SGY98998.1"/>
    <property type="molecule type" value="Genomic_DNA"/>
</dbReference>
<keyword evidence="2" id="KW-1185">Reference proteome</keyword>
<reference evidence="1 2" key="1">
    <citation type="submission" date="2016-11" db="EMBL/GenBank/DDBJ databases">
        <authorList>
            <person name="Jaros S."/>
            <person name="Januszkiewicz K."/>
            <person name="Wedrychowicz H."/>
        </authorList>
    </citation>
    <scope>NUCLEOTIDE SEQUENCE [LARGE SCALE GENOMIC DNA]</scope>
</reference>
<proteinExistence type="predicted"/>
<sequence length="74" mass="8703">MINRSLHLARHNRREQILQESFPLLHERRLTFERPVLQSMHDALSIQSDHIDAFLRCTLKEALKDFDQGHGEVG</sequence>
<accession>A0A2X0MJ81</accession>
<dbReference type="AlphaFoldDB" id="A0A2X0MJ81"/>
<gene>
    <name evidence="1" type="primary">BQ5605_C034g11260</name>
    <name evidence="1" type="ORF">BQ5605_C034G11260</name>
</gene>
<protein>
    <submittedName>
        <fullName evidence="1">BQ5605_C034g11260 protein</fullName>
    </submittedName>
</protein>
<name>A0A2X0MJ81_9BASI</name>
<organism evidence="1 2">
    <name type="scientific">Microbotryum silenes-dioicae</name>
    <dbReference type="NCBI Taxonomy" id="796604"/>
    <lineage>
        <taxon>Eukaryota</taxon>
        <taxon>Fungi</taxon>
        <taxon>Dikarya</taxon>
        <taxon>Basidiomycota</taxon>
        <taxon>Pucciniomycotina</taxon>
        <taxon>Microbotryomycetes</taxon>
        <taxon>Microbotryales</taxon>
        <taxon>Microbotryaceae</taxon>
        <taxon>Microbotryum</taxon>
    </lineage>
</organism>
<evidence type="ECO:0000313" key="2">
    <source>
        <dbReference type="Proteomes" id="UP000249464"/>
    </source>
</evidence>
<evidence type="ECO:0000313" key="1">
    <source>
        <dbReference type="EMBL" id="SGY98998.1"/>
    </source>
</evidence>